<dbReference type="Proteomes" id="UP000249396">
    <property type="component" value="Unassembled WGS sequence"/>
</dbReference>
<evidence type="ECO:0000313" key="3">
    <source>
        <dbReference type="Proteomes" id="UP000249396"/>
    </source>
</evidence>
<dbReference type="EMBL" id="QJPH01000344">
    <property type="protein sequence ID" value="PZN77116.1"/>
    <property type="molecule type" value="Genomic_DNA"/>
</dbReference>
<dbReference type="SUPFAM" id="SSF48452">
    <property type="entry name" value="TPR-like"/>
    <property type="match status" value="1"/>
</dbReference>
<organism evidence="2 3">
    <name type="scientific">Candidatus Methylumidiphilus alinenensis</name>
    <dbReference type="NCBI Taxonomy" id="2202197"/>
    <lineage>
        <taxon>Bacteria</taxon>
        <taxon>Pseudomonadati</taxon>
        <taxon>Pseudomonadota</taxon>
        <taxon>Gammaproteobacteria</taxon>
        <taxon>Methylococcales</taxon>
        <taxon>Candidatus Methylumidiphilus</taxon>
    </lineage>
</organism>
<name>A0A2W4R1Y3_9GAMM</name>
<dbReference type="AlphaFoldDB" id="A0A2W4R1Y3"/>
<dbReference type="SMART" id="SM00028">
    <property type="entry name" value="TPR"/>
    <property type="match status" value="2"/>
</dbReference>
<dbReference type="InterPro" id="IPR019734">
    <property type="entry name" value="TPR_rpt"/>
</dbReference>
<feature type="repeat" description="TPR" evidence="1">
    <location>
        <begin position="115"/>
        <end position="148"/>
    </location>
</feature>
<evidence type="ECO:0000313" key="2">
    <source>
        <dbReference type="EMBL" id="PZN77116.1"/>
    </source>
</evidence>
<keyword evidence="1" id="KW-0802">TPR repeat</keyword>
<dbReference type="InterPro" id="IPR011990">
    <property type="entry name" value="TPR-like_helical_dom_sf"/>
</dbReference>
<evidence type="ECO:0000256" key="1">
    <source>
        <dbReference type="PROSITE-ProRule" id="PRU00339"/>
    </source>
</evidence>
<dbReference type="Pfam" id="PF13432">
    <property type="entry name" value="TPR_16"/>
    <property type="match status" value="1"/>
</dbReference>
<sequence length="171" mass="19382">MFSFIKMLFTKQKQGITGNNNTAVIAGRDINIHHGVPQKVVDRLEELLQEKDIKLQDREGVIASWIQKYKELESQLASRTDDMAKQAKSFLDDGKLEEAEQLFKQALTTDLKNAANNAHSLAQIKSLQLNYPEAETYYKQAVQLDPDNALYLNDLGLHLYTLGKYAEAEPL</sequence>
<reference evidence="2 3" key="1">
    <citation type="journal article" date="2018" name="Aquat. Microb. Ecol.">
        <title>Gammaproteobacterial methanotrophs dominate.</title>
        <authorList>
            <person name="Rissanen A.J."/>
            <person name="Saarenheimo J."/>
            <person name="Tiirola M."/>
            <person name="Peura S."/>
            <person name="Aalto S.L."/>
            <person name="Karvinen A."/>
            <person name="Nykanen H."/>
        </authorList>
    </citation>
    <scope>NUCLEOTIDE SEQUENCE [LARGE SCALE GENOMIC DNA]</scope>
    <source>
        <strain evidence="2">AMbin10</strain>
    </source>
</reference>
<dbReference type="Gene3D" id="1.25.40.10">
    <property type="entry name" value="Tetratricopeptide repeat domain"/>
    <property type="match status" value="1"/>
</dbReference>
<comment type="caution">
    <text evidence="2">The sequence shown here is derived from an EMBL/GenBank/DDBJ whole genome shotgun (WGS) entry which is preliminary data.</text>
</comment>
<proteinExistence type="predicted"/>
<accession>A0A2W4R1Y3</accession>
<protein>
    <submittedName>
        <fullName evidence="2">Uncharacterized protein</fullName>
    </submittedName>
</protein>
<dbReference type="PROSITE" id="PS50005">
    <property type="entry name" value="TPR"/>
    <property type="match status" value="1"/>
</dbReference>
<gene>
    <name evidence="2" type="ORF">DM484_15290</name>
</gene>